<accession>A0A1Q6DS19</accession>
<evidence type="ECO:0000313" key="2">
    <source>
        <dbReference type="Proteomes" id="UP000185744"/>
    </source>
</evidence>
<organism evidence="1 2">
    <name type="scientific">Methanohalarchaeum thermophilum</name>
    <dbReference type="NCBI Taxonomy" id="1903181"/>
    <lineage>
        <taxon>Archaea</taxon>
        <taxon>Methanobacteriati</taxon>
        <taxon>Methanobacteriota</taxon>
        <taxon>Methanonatronarchaeia</taxon>
        <taxon>Methanonatronarchaeales</taxon>
        <taxon>Methanonatronarchaeaceae</taxon>
        <taxon>Candidatus Methanohalarchaeum</taxon>
    </lineage>
</organism>
<proteinExistence type="predicted"/>
<sequence length="81" mass="9027">MLEWLEHIFLVKVNRFEWLAPGLRHSLKGGKTASLGNATMLENLNFSASGKSVLARADGTTDHVRFPEVDGSRSTGPWNRF</sequence>
<comment type="caution">
    <text evidence="1">The sequence shown here is derived from an EMBL/GenBank/DDBJ whole genome shotgun (WGS) entry which is preliminary data.</text>
</comment>
<gene>
    <name evidence="1" type="ORF">BTN85_1811</name>
</gene>
<dbReference type="EMBL" id="MSDW01000002">
    <property type="protein sequence ID" value="OKY77164.1"/>
    <property type="molecule type" value="Genomic_DNA"/>
</dbReference>
<dbReference type="AlphaFoldDB" id="A0A1Q6DS19"/>
<reference evidence="1" key="1">
    <citation type="submission" date="2016-12" db="EMBL/GenBank/DDBJ databases">
        <title>Discovery of methanogenic haloarchaea.</title>
        <authorList>
            <person name="Sorokin D.Y."/>
            <person name="Makarova K.S."/>
            <person name="Abbas B."/>
            <person name="Ferrer M."/>
            <person name="Golyshin P.N."/>
        </authorList>
    </citation>
    <scope>NUCLEOTIDE SEQUENCE [LARGE SCALE GENOMIC DNA]</scope>
    <source>
        <strain evidence="1">HMET1</strain>
    </source>
</reference>
<evidence type="ECO:0000313" key="1">
    <source>
        <dbReference type="EMBL" id="OKY77164.1"/>
    </source>
</evidence>
<name>A0A1Q6DS19_METT1</name>
<dbReference type="Proteomes" id="UP000185744">
    <property type="component" value="Unassembled WGS sequence"/>
</dbReference>
<dbReference type="InParanoid" id="A0A1Q6DS19"/>
<keyword evidence="2" id="KW-1185">Reference proteome</keyword>
<protein>
    <submittedName>
        <fullName evidence="1">Uncharacterized protein</fullName>
    </submittedName>
</protein>